<dbReference type="CDD" id="cd17352">
    <property type="entry name" value="MFS_MCT_SLC16"/>
    <property type="match status" value="1"/>
</dbReference>
<organism evidence="5 6">
    <name type="scientific">Lasiodiplodia theobromae</name>
    <dbReference type="NCBI Taxonomy" id="45133"/>
    <lineage>
        <taxon>Eukaryota</taxon>
        <taxon>Fungi</taxon>
        <taxon>Dikarya</taxon>
        <taxon>Ascomycota</taxon>
        <taxon>Pezizomycotina</taxon>
        <taxon>Dothideomycetes</taxon>
        <taxon>Dothideomycetes incertae sedis</taxon>
        <taxon>Botryosphaeriales</taxon>
        <taxon>Botryosphaeriaceae</taxon>
        <taxon>Lasiodiplodia</taxon>
    </lineage>
</organism>
<feature type="transmembrane region" description="Helical" evidence="3">
    <location>
        <begin position="192"/>
        <end position="211"/>
    </location>
</feature>
<feature type="transmembrane region" description="Helical" evidence="3">
    <location>
        <begin position="273"/>
        <end position="293"/>
    </location>
</feature>
<feature type="transmembrane region" description="Helical" evidence="3">
    <location>
        <begin position="101"/>
        <end position="119"/>
    </location>
</feature>
<dbReference type="Proteomes" id="UP000325902">
    <property type="component" value="Unassembled WGS sequence"/>
</dbReference>
<feature type="transmembrane region" description="Helical" evidence="3">
    <location>
        <begin position="160"/>
        <end position="180"/>
    </location>
</feature>
<dbReference type="OrthoDB" id="6509908at2759"/>
<evidence type="ECO:0000313" key="5">
    <source>
        <dbReference type="EMBL" id="KAB2571922.1"/>
    </source>
</evidence>
<sequence>MKEEPRDAAATDAVDDAVIEEKEPEEGGLRAWLTVVGSALVYFASFGFMNSFGYFQDFYQDDYLANYSSSTIAFIGTLQISLMYVVGPVAGALFDAYGLKWLYPVGALGCCGSLIGLSFSKPGAIWQQFLSQGVLFGLTVAFGVQPALAAAGQHFKQRRALAMGVVAGGSSIGGVCLPIMFSRIVPKIGFGWSIRVAALLFLFCYLTAILISRTRPATKKAQAALSGNLLDFHGFKDPRYLTLAIGSFVASLGLYVPYYYIESYTVLRHPSASIHSYLLPLINGASFFGRIIGGFLADRVGRLNLLYPMTLVSGVFCLTMWLPTGTDVATVVAFVCLYGFSSGIFISVTPAVVAQISPDDRIGARIGAFFTLAAIATLIGTPIAGSLVDKEAQDGYRNLILFAGLTLTIGGAFLLFARILCERDLRRKF</sequence>
<dbReference type="InterPro" id="IPR050327">
    <property type="entry name" value="Proton-linked_MCT"/>
</dbReference>
<dbReference type="InterPro" id="IPR020846">
    <property type="entry name" value="MFS_dom"/>
</dbReference>
<accession>A0A5N5D3E8</accession>
<evidence type="ECO:0000256" key="3">
    <source>
        <dbReference type="SAM" id="Phobius"/>
    </source>
</evidence>
<keyword evidence="6" id="KW-1185">Reference proteome</keyword>
<comment type="caution">
    <text evidence="5">The sequence shown here is derived from an EMBL/GenBank/DDBJ whole genome shotgun (WGS) entry which is preliminary data.</text>
</comment>
<name>A0A5N5D3E8_9PEZI</name>
<protein>
    <submittedName>
        <fullName evidence="5">Aspyridones efflux protein apdF</fullName>
    </submittedName>
</protein>
<feature type="transmembrane region" description="Helical" evidence="3">
    <location>
        <begin position="240"/>
        <end position="261"/>
    </location>
</feature>
<evidence type="ECO:0000256" key="2">
    <source>
        <dbReference type="ARBA" id="ARBA00006727"/>
    </source>
</evidence>
<dbReference type="InterPro" id="IPR036259">
    <property type="entry name" value="MFS_trans_sf"/>
</dbReference>
<keyword evidence="3" id="KW-0472">Membrane</keyword>
<dbReference type="Pfam" id="PF07690">
    <property type="entry name" value="MFS_1"/>
    <property type="match status" value="1"/>
</dbReference>
<reference evidence="5 6" key="1">
    <citation type="journal article" date="2019" name="Sci. Rep.">
        <title>A multi-omics analysis of the grapevine pathogen Lasiodiplodia theobromae reveals that temperature affects the expression of virulence- and pathogenicity-related genes.</title>
        <authorList>
            <person name="Felix C."/>
            <person name="Meneses R."/>
            <person name="Goncalves M.F.M."/>
            <person name="Tilleman L."/>
            <person name="Duarte A.S."/>
            <person name="Jorrin-Novo J.V."/>
            <person name="Van de Peer Y."/>
            <person name="Deforce D."/>
            <person name="Van Nieuwerburgh F."/>
            <person name="Esteves A.C."/>
            <person name="Alves A."/>
        </authorList>
    </citation>
    <scope>NUCLEOTIDE SEQUENCE [LARGE SCALE GENOMIC DNA]</scope>
    <source>
        <strain evidence="5 6">LA-SOL3</strain>
    </source>
</reference>
<keyword evidence="3" id="KW-0812">Transmembrane</keyword>
<evidence type="ECO:0000259" key="4">
    <source>
        <dbReference type="PROSITE" id="PS50850"/>
    </source>
</evidence>
<feature type="transmembrane region" description="Helical" evidence="3">
    <location>
        <begin position="72"/>
        <end position="94"/>
    </location>
</feature>
<dbReference type="PANTHER" id="PTHR11360:SF281">
    <property type="entry name" value="ASPYRIDONES EFFLUX PROTEIN APDF-RELATED"/>
    <property type="match status" value="1"/>
</dbReference>
<keyword evidence="3" id="KW-1133">Transmembrane helix</keyword>
<dbReference type="PANTHER" id="PTHR11360">
    <property type="entry name" value="MONOCARBOXYLATE TRANSPORTER"/>
    <property type="match status" value="1"/>
</dbReference>
<dbReference type="AlphaFoldDB" id="A0A5N5D3E8"/>
<dbReference type="PROSITE" id="PS50850">
    <property type="entry name" value="MFS"/>
    <property type="match status" value="1"/>
</dbReference>
<evidence type="ECO:0000256" key="1">
    <source>
        <dbReference type="ARBA" id="ARBA00004141"/>
    </source>
</evidence>
<feature type="domain" description="Major facilitator superfamily (MFS) profile" evidence="4">
    <location>
        <begin position="239"/>
        <end position="429"/>
    </location>
</feature>
<feature type="transmembrane region" description="Helical" evidence="3">
    <location>
        <begin position="399"/>
        <end position="421"/>
    </location>
</feature>
<dbReference type="GO" id="GO:0016020">
    <property type="term" value="C:membrane"/>
    <property type="evidence" value="ECO:0007669"/>
    <property type="project" value="UniProtKB-SubCell"/>
</dbReference>
<feature type="transmembrane region" description="Helical" evidence="3">
    <location>
        <begin position="328"/>
        <end position="354"/>
    </location>
</feature>
<comment type="subcellular location">
    <subcellularLocation>
        <location evidence="1">Membrane</location>
        <topology evidence="1">Multi-pass membrane protein</topology>
    </subcellularLocation>
</comment>
<comment type="similarity">
    <text evidence="2">Belongs to the major facilitator superfamily. Monocarboxylate porter (TC 2.A.1.13) family.</text>
</comment>
<dbReference type="Gene3D" id="1.20.1250.20">
    <property type="entry name" value="MFS general substrate transporter like domains"/>
    <property type="match status" value="2"/>
</dbReference>
<feature type="transmembrane region" description="Helical" evidence="3">
    <location>
        <begin position="31"/>
        <end position="52"/>
    </location>
</feature>
<feature type="transmembrane region" description="Helical" evidence="3">
    <location>
        <begin position="366"/>
        <end position="387"/>
    </location>
</feature>
<dbReference type="GO" id="GO:0022857">
    <property type="term" value="F:transmembrane transporter activity"/>
    <property type="evidence" value="ECO:0007669"/>
    <property type="project" value="InterPro"/>
</dbReference>
<dbReference type="EMBL" id="VCHE01000089">
    <property type="protein sequence ID" value="KAB2571922.1"/>
    <property type="molecule type" value="Genomic_DNA"/>
</dbReference>
<proteinExistence type="inferred from homology"/>
<dbReference type="SUPFAM" id="SSF103473">
    <property type="entry name" value="MFS general substrate transporter"/>
    <property type="match status" value="1"/>
</dbReference>
<evidence type="ECO:0000313" key="6">
    <source>
        <dbReference type="Proteomes" id="UP000325902"/>
    </source>
</evidence>
<feature type="transmembrane region" description="Helical" evidence="3">
    <location>
        <begin position="125"/>
        <end position="148"/>
    </location>
</feature>
<gene>
    <name evidence="5" type="primary">apdF_17</name>
    <name evidence="5" type="ORF">DBV05_g9413</name>
</gene>
<feature type="transmembrane region" description="Helical" evidence="3">
    <location>
        <begin position="305"/>
        <end position="322"/>
    </location>
</feature>
<dbReference type="InterPro" id="IPR011701">
    <property type="entry name" value="MFS"/>
</dbReference>